<sequence>MRATLDRDEDQDGVFDDGDDLCLGTPLGQEVDASGCAIYRFTQENFNVSLESETCRTNNDGALRIVPKVFLDYEITINGNGLNITDNFTNSFNLTDLGAGTYNICITGSDGTINYQPFCLEVVITEPAPLNVTSKVSLQASQLVLDLEGANGYFVELNGYSTYTIDKQVSLELAKGINFLKVYTDIPCQGIYEEEIIVSDGPLVFPNPFHDSVQIYFDVPTQRASIMLFSSDGRLLRNDKLKDGISSKEYDLGILPVGMYYLQYDNRGIKKTTKILKR</sequence>
<keyword evidence="1" id="KW-0732">Signal</keyword>
<evidence type="ECO:0000259" key="2">
    <source>
        <dbReference type="Pfam" id="PF18962"/>
    </source>
</evidence>
<dbReference type="Proteomes" id="UP001059209">
    <property type="component" value="Chromosome"/>
</dbReference>
<dbReference type="EMBL" id="CP104205">
    <property type="protein sequence ID" value="UWX55325.1"/>
    <property type="molecule type" value="Genomic_DNA"/>
</dbReference>
<gene>
    <name evidence="3" type="ORF">NYZ99_01705</name>
</gene>
<keyword evidence="4" id="KW-1185">Reference proteome</keyword>
<protein>
    <submittedName>
        <fullName evidence="3">T9SS type A sorting domain-containing protein</fullName>
    </submittedName>
</protein>
<dbReference type="InterPro" id="IPR026444">
    <property type="entry name" value="Secre_tail"/>
</dbReference>
<dbReference type="RefSeq" id="WP_260573193.1">
    <property type="nucleotide sequence ID" value="NZ_CP104205.1"/>
</dbReference>
<evidence type="ECO:0000256" key="1">
    <source>
        <dbReference type="ARBA" id="ARBA00022729"/>
    </source>
</evidence>
<feature type="domain" description="Secretion system C-terminal sorting" evidence="2">
    <location>
        <begin position="204"/>
        <end position="275"/>
    </location>
</feature>
<evidence type="ECO:0000313" key="4">
    <source>
        <dbReference type="Proteomes" id="UP001059209"/>
    </source>
</evidence>
<organism evidence="3 4">
    <name type="scientific">Maribacter litopenaei</name>
    <dbReference type="NCBI Taxonomy" id="2976127"/>
    <lineage>
        <taxon>Bacteria</taxon>
        <taxon>Pseudomonadati</taxon>
        <taxon>Bacteroidota</taxon>
        <taxon>Flavobacteriia</taxon>
        <taxon>Flavobacteriales</taxon>
        <taxon>Flavobacteriaceae</taxon>
        <taxon>Maribacter</taxon>
    </lineage>
</organism>
<accession>A0ABY5YB33</accession>
<name>A0ABY5YB33_9FLAO</name>
<evidence type="ECO:0000313" key="3">
    <source>
        <dbReference type="EMBL" id="UWX55325.1"/>
    </source>
</evidence>
<dbReference type="Pfam" id="PF18962">
    <property type="entry name" value="Por_Secre_tail"/>
    <property type="match status" value="1"/>
</dbReference>
<dbReference type="NCBIfam" id="TIGR04183">
    <property type="entry name" value="Por_Secre_tail"/>
    <property type="match status" value="1"/>
</dbReference>
<reference evidence="3" key="1">
    <citation type="submission" date="2022-09" db="EMBL/GenBank/DDBJ databases">
        <title>Maribacter litopenaei sp. nov., isolated from the intestinal tract of the Pacific White Shrimp, Litopenaeus vannamei.</title>
        <authorList>
            <person name="Kim S.Y."/>
            <person name="Hwang C.Y."/>
        </authorList>
    </citation>
    <scope>NUCLEOTIDE SEQUENCE</scope>
    <source>
        <strain evidence="3">HL-LV01</strain>
    </source>
</reference>
<proteinExistence type="predicted"/>